<comment type="caution">
    <text evidence="2">The sequence shown here is derived from an EMBL/GenBank/DDBJ whole genome shotgun (WGS) entry which is preliminary data.</text>
</comment>
<feature type="transmembrane region" description="Helical" evidence="1">
    <location>
        <begin position="9"/>
        <end position="30"/>
    </location>
</feature>
<evidence type="ECO:0000256" key="1">
    <source>
        <dbReference type="SAM" id="Phobius"/>
    </source>
</evidence>
<gene>
    <name evidence="2" type="ORF">M0812_07913</name>
</gene>
<dbReference type="AlphaFoldDB" id="A0AAV7ZY48"/>
<evidence type="ECO:0000313" key="3">
    <source>
        <dbReference type="Proteomes" id="UP001146793"/>
    </source>
</evidence>
<dbReference type="EMBL" id="JANTQA010000018">
    <property type="protein sequence ID" value="KAJ3446918.1"/>
    <property type="molecule type" value="Genomic_DNA"/>
</dbReference>
<evidence type="ECO:0008006" key="4">
    <source>
        <dbReference type="Google" id="ProtNLM"/>
    </source>
</evidence>
<reference evidence="2" key="1">
    <citation type="submission" date="2022-08" db="EMBL/GenBank/DDBJ databases">
        <title>Novel sulphate-reducing endosymbionts in the free-living metamonad Anaeramoeba.</title>
        <authorList>
            <person name="Jerlstrom-Hultqvist J."/>
            <person name="Cepicka I."/>
            <person name="Gallot-Lavallee L."/>
            <person name="Salas-Leiva D."/>
            <person name="Curtis B.A."/>
            <person name="Zahonova K."/>
            <person name="Pipaliya S."/>
            <person name="Dacks J."/>
            <person name="Roger A.J."/>
        </authorList>
    </citation>
    <scope>NUCLEOTIDE SEQUENCE</scope>
    <source>
        <strain evidence="2">Busselton2</strain>
    </source>
</reference>
<sequence length="412" mass="48144">MFYQKTNRFIFLLISIVTIILVTLLIIVSVTSGNTEANILEKKVIKIEKATEFSQNCYYDPKQKWLSADVDVYIPLFRDTEQNGIWLFGDTIIGDIDNQTNKKVLQGFLRNSVGVVKGDPLSGKSSSTYYWTHHPNISNAKSFFLHPKEPDYWYWAINGISFTNENNTDSTLILFVLEMKFENDQPMGLNFEVNKCLTFKFESSKQDLLLNLQNPQFTIAEIPRQNSTNWISSIVYNDTEKNLYLIGSKPNNKTNHAVLSRISKENLLKEDWSHVEYLFENNTFLHSSDKVIPNLKLLFRNIPQESVFYYMPKFDKWVVLMGEFFTANVYMRVSDNLTGEWSNQISIFTVPAPYDDLNKYLLTTIKIQKHFITQENKIIFTYIINAGNWPELLKIGVYVPIWMRIEFNENYF</sequence>
<dbReference type="Proteomes" id="UP001146793">
    <property type="component" value="Unassembled WGS sequence"/>
</dbReference>
<keyword evidence="1" id="KW-1133">Transmembrane helix</keyword>
<accession>A0AAV7ZY48</accession>
<evidence type="ECO:0000313" key="2">
    <source>
        <dbReference type="EMBL" id="KAJ3446918.1"/>
    </source>
</evidence>
<protein>
    <recommendedName>
        <fullName evidence="4">DUF4185 domain-containing protein</fullName>
    </recommendedName>
</protein>
<name>A0AAV7ZY48_9EUKA</name>
<proteinExistence type="predicted"/>
<keyword evidence="1" id="KW-0812">Transmembrane</keyword>
<keyword evidence="1" id="KW-0472">Membrane</keyword>
<organism evidence="2 3">
    <name type="scientific">Anaeramoeba flamelloides</name>
    <dbReference type="NCBI Taxonomy" id="1746091"/>
    <lineage>
        <taxon>Eukaryota</taxon>
        <taxon>Metamonada</taxon>
        <taxon>Anaeramoebidae</taxon>
        <taxon>Anaeramoeba</taxon>
    </lineage>
</organism>